<dbReference type="Proteomes" id="UP000270034">
    <property type="component" value="Chromosome"/>
</dbReference>
<protein>
    <submittedName>
        <fullName evidence="1">Uncharacterized protein</fullName>
    </submittedName>
</protein>
<reference evidence="1 2" key="1">
    <citation type="submission" date="2018-02" db="EMBL/GenBank/DDBJ databases">
        <title>Acetobacter orientalis genome.</title>
        <authorList>
            <person name="Nakashima N."/>
            <person name="Tamura T."/>
        </authorList>
    </citation>
    <scope>NUCLEOTIDE SEQUENCE [LARGE SCALE GENOMIC DNA]</scope>
    <source>
        <strain evidence="1 2">FAN1</strain>
    </source>
</reference>
<sequence length="41" mass="4633">MFVKMAASLIWGLPFFIGWEHFVKTASFTSKIPDQFIGLGL</sequence>
<accession>A0A2Z5ZGK8</accession>
<evidence type="ECO:0000313" key="1">
    <source>
        <dbReference type="EMBL" id="BBC79834.1"/>
    </source>
</evidence>
<evidence type="ECO:0000313" key="2">
    <source>
        <dbReference type="Proteomes" id="UP000270034"/>
    </source>
</evidence>
<proteinExistence type="predicted"/>
<dbReference type="KEGG" id="aot:AcetOri_orf02238"/>
<gene>
    <name evidence="1" type="ORF">AcetOrient_orf02238</name>
</gene>
<name>A0A2Z5ZGK8_9PROT</name>
<organism evidence="1 2">
    <name type="scientific">Acetobacter orientalis</name>
    <dbReference type="NCBI Taxonomy" id="146474"/>
    <lineage>
        <taxon>Bacteria</taxon>
        <taxon>Pseudomonadati</taxon>
        <taxon>Pseudomonadota</taxon>
        <taxon>Alphaproteobacteria</taxon>
        <taxon>Acetobacterales</taxon>
        <taxon>Acetobacteraceae</taxon>
        <taxon>Acetobacter</taxon>
    </lineage>
</organism>
<dbReference type="EMBL" id="AP018515">
    <property type="protein sequence ID" value="BBC79834.1"/>
    <property type="molecule type" value="Genomic_DNA"/>
</dbReference>
<dbReference type="AlphaFoldDB" id="A0A2Z5ZGK8"/>